<keyword evidence="8" id="KW-0906">Nuclear pore complex</keyword>
<keyword evidence="5" id="KW-0509">mRNA transport</keyword>
<comment type="similarity">
    <text evidence="10">Belongs to the Nup188 family.</text>
</comment>
<keyword evidence="7" id="KW-0811">Translocation</keyword>
<dbReference type="PANTHER" id="PTHR31431:SF1">
    <property type="entry name" value="NUCLEOPORIN NUP188"/>
    <property type="match status" value="1"/>
</dbReference>
<dbReference type="SUPFAM" id="SSF54675">
    <property type="entry name" value="Nicotinate/Quinolinate PRTase N-terminal domain-like"/>
    <property type="match status" value="1"/>
</dbReference>
<keyword evidence="3" id="KW-0813">Transport</keyword>
<keyword evidence="11" id="KW-0436">Ligase</keyword>
<organism evidence="18 19">
    <name type="scientific">Bifiguratus adelaidae</name>
    <dbReference type="NCBI Taxonomy" id="1938954"/>
    <lineage>
        <taxon>Eukaryota</taxon>
        <taxon>Fungi</taxon>
        <taxon>Fungi incertae sedis</taxon>
        <taxon>Mucoromycota</taxon>
        <taxon>Mucoromycotina</taxon>
        <taxon>Endogonomycetes</taxon>
        <taxon>Endogonales</taxon>
        <taxon>Endogonales incertae sedis</taxon>
        <taxon>Bifiguratus</taxon>
    </lineage>
</organism>
<evidence type="ECO:0000256" key="1">
    <source>
        <dbReference type="ARBA" id="ARBA00004567"/>
    </source>
</evidence>
<evidence type="ECO:0000313" key="19">
    <source>
        <dbReference type="Proteomes" id="UP000242875"/>
    </source>
</evidence>
<dbReference type="GO" id="GO:0004516">
    <property type="term" value="F:nicotinate phosphoribosyltransferase activity"/>
    <property type="evidence" value="ECO:0007669"/>
    <property type="project" value="UniProtKB-UniRule"/>
</dbReference>
<dbReference type="InterPro" id="IPR044840">
    <property type="entry name" value="Nup188"/>
</dbReference>
<comment type="function">
    <text evidence="11">Catalyzes the synthesis of beta-nicotinate D-ribonucleotide from nicotinate and 5-phospho-D-ribose 1-phosphate at the expense of ATP.</text>
</comment>
<feature type="region of interest" description="Disordered" evidence="12">
    <location>
        <begin position="2040"/>
        <end position="2059"/>
    </location>
</feature>
<evidence type="ECO:0000259" key="16">
    <source>
        <dbReference type="Pfam" id="PF17767"/>
    </source>
</evidence>
<feature type="domain" description="Nucleoporin Nup188 N-terminal subdomain III" evidence="17">
    <location>
        <begin position="543"/>
        <end position="992"/>
    </location>
</feature>
<keyword evidence="19" id="KW-1185">Reference proteome</keyword>
<dbReference type="UniPathway" id="UPA00253">
    <property type="reaction ID" value="UER00457"/>
</dbReference>
<dbReference type="Proteomes" id="UP000242875">
    <property type="component" value="Unassembled WGS sequence"/>
</dbReference>
<feature type="domain" description="Nicotinate/nicotinamide phosphoribosyltransferase" evidence="14">
    <location>
        <begin position="2271"/>
        <end position="2515"/>
    </location>
</feature>
<comment type="subcellular location">
    <subcellularLocation>
        <location evidence="1">Nucleus</location>
        <location evidence="1">Nuclear pore complex</location>
    </subcellularLocation>
</comment>
<sequence>MEEQTRSWSALYNTLVDDQATCSHESLLRLLKSKTPQFTKGLDAFPRRSTTTVPIKEGDWIVYQDNRYAIHANEVDLLNKLSAITQLDTTECVGLWKGFVRDTLKQDTAKEVDNADAYLPSLILLHYDERLSFLKTLATLFRAGDDQNSLHHKAILPTQDALLGDDDGDAFINTIFSQYCKLLQSEIPKVIEFSDELTDLWARQCAREQIALLQILFLVFYDDIRCTPTWTRRIFDEFKRTDFGQRQRLQDIIDDETSDLLSQSTQLAILISIEILDLDTEAGSDMKTDVADKHSIDESRTTNQLVLSMDKTRESALLLLAWAFYLEKLSCGKSNGEDQTLITEALRLGAISKLAEILNGPNMDELINIDAIGYRSVIKSLVSSFLIRIRISYVQSSIYQQFVSCFALLYEGQPDLTDEFWIRDISDIDRSSLLAVARARFPTQFRPFVRLLASLTGTPKFRSGSRMSARMVAQQFAVIPRVTLVEQQGMEYEVDTHTISSFASPKVICTKTIAVSDVQPSSVIIPAGTTGHIVSAPGEPKVIQWDMSFSGWFLLVDLLRAFVSRPPGSIYHGDSKFVQDSLAGDDVAVVEDALHLLKATLQADREVSHTLIQHLESLEIGPTTKNDMMALLLEVMEHAAALHSVAENVFSLALECFRAFLPLHEYEAFAYLRKSLLLPSEALGRSSNAPSQVEYIIKRIEAVSGSYSVTFAFLDLLEDLIKIGKQSVNAQSTEVLSGAQVQVEVISTCLNFVESDMLPNYATWRYNDIADRFRIGTKIASILSSVLSPFPSLPGSINSGGHLHTIHNALIDKYILQANSHGLFAIINIISNTKAIIDSLALHDRIREAQLAEQSLIASLEFLRQLLSTEQEIGQGTVTQLHKTLLQTIIGRDNRYFVNIILHGILYGGDVYVPRLCIAIVTLLVQLSAKDESIKGSFVGYFGVEEESSQLIDNILSQLQDRYQSESLKVDIWRLLSTIIDTQPGLASMFLNYKRDGEKRLLSTIIMEALEHSTEPETLRTAASVLQLCCSLWQSALFHYEAFDGLRNEHKFWSLATLWLLEADSPTTSTTPPPAQVSLSKSQDNVKPKNAVVIQCSRHFAMSFALRLLSLEVKQAWNVTEPAEGDVNTKVTSTLAKGAQDVFKQVREQRKLPVWRSISLRTDLDDSVRLTIQSIATENDIDPTHLSKGSIRSIALRITGWERGHNSQITLLRELSAFIQIASALVPDMLWQGPKDSVITLTDFLKMLTSEAARGSGRSLNVHYEICNLISSLFETRRKMFKASGDAGQSITLLGLLVAAFENSLFPIQDSVHKRVFPLYHVPLFNAALLCLRSISLSSANKADQNSFNGFATRLLYMTCTSFQDLFLQDAAPQGDTQDYVQEVVTVLTVMAELIDEKGMSPEIWLPLLTREHTFKLLIDGSSYALRKAHDGPAEVAQSWRVCAASVLQVVLAASSHVGAARLLIDEGIFDAFSLNEVSLRAQNGDIQPFTIEETAPRMRNPWHALWCLELGIVDSLLATIGNDDNCLKSIVGFVNLHGPQFDVALSISVDAYQPKTKSREAASPSLARLNEVDKMSRIFCHLANQKDRAAIYAREVLLAFKDKILPLLQHYLYFFNHPSHLANFLGSVNRLEDDPISVNGEDLSKLLEQGSDALVNMTRTAMMSIVRNILAGLVPLLQVQTILKKRPVDWPYGNTIFASNLKTSVDDPASIGTLLDLIAYAVTQQRQDTFPKQVLTQVIESSLLIAATQYLLYLNMSARLERQPLLERFGLGGQQVSMSVSPANILRGVKKSGDANITAGYALSAVLWYVPAVYLRTSDGQVYTKPYNYWTPGDQKLVTPTDYSLCVGMSLQTGTLFLLQMFWNYLASSVAKASFMGSWEFRMYIAWVCGSFAMYPLLQWNFSRSIYPFEYREIVPQLAYGISMLIVACSNIVTMFRFRKLMATAAQNVHGKKVMQKLAYFHDLNKVLTVSIILFGAGFLVLCIDGLTQAQFLNTHKFTADLCICIINLSSAVLWVVCILVVHPSESFAAHHSENDYYSHSHVHSQSNAPPPRMPSQPVGIVVEESVDYIPYKKQPTSPTSPLEYIRLPEKNNREYDGMRTPDERSVTKTNYDEFSDYGAPSPRPLHREDGVDFYPVQLPSPPPAVRPKSPLRARQQEIPMQAMVFKNTDSDAEPYDEEFSRRQRAHNDLYKFSMQQAVLQHFPEAVVTYRYKTRTEDMKLNQAAIDWLETRIRALISEAYFTFVDKDWDYEGQDVIITEKVERLLRHGCKFSEFGTRRRRDYRTQDIVLANCVKTHETYKKQHQDGKGALTGTSNVHFAMKYNIRAIGTVAHEFFMGISAIDGLPRANRNALTRWHETFQGNLGIALTDTFSTQIFFADFDKQLAELYDGVRQDSGDPFTFVDNMVAHFKKLGIDPNTKTVIFSDSLDVPKAEKLHDYCQKAGIQCGFGIGTHLTNDFWKKSALAQGKHEKSKPLNIVIKMKECEGKFVVKLSDDLSKNSGEDEVVRRVKDELGL</sequence>
<dbReference type="Pfam" id="PF21093">
    <property type="entry name" value="Nup188_N-subdom_III"/>
    <property type="match status" value="1"/>
</dbReference>
<dbReference type="InterPro" id="IPR036068">
    <property type="entry name" value="Nicotinate_pribotase-like_C"/>
</dbReference>
<dbReference type="InterPro" id="IPR006406">
    <property type="entry name" value="Nic_PRibTrfase"/>
</dbReference>
<comment type="catalytic activity">
    <reaction evidence="11">
        <text>5-phospho-alpha-D-ribose 1-diphosphate + nicotinate + ATP + H2O = nicotinate beta-D-ribonucleotide + ADP + phosphate + diphosphate</text>
        <dbReference type="Rhea" id="RHEA:36163"/>
        <dbReference type="ChEBI" id="CHEBI:15377"/>
        <dbReference type="ChEBI" id="CHEBI:30616"/>
        <dbReference type="ChEBI" id="CHEBI:32544"/>
        <dbReference type="ChEBI" id="CHEBI:33019"/>
        <dbReference type="ChEBI" id="CHEBI:43474"/>
        <dbReference type="ChEBI" id="CHEBI:57502"/>
        <dbReference type="ChEBI" id="CHEBI:58017"/>
        <dbReference type="ChEBI" id="CHEBI:456216"/>
        <dbReference type="EC" id="6.3.4.21"/>
    </reaction>
</comment>
<dbReference type="InterPro" id="IPR018864">
    <property type="entry name" value="Nucleoporin_Nup188_N"/>
</dbReference>
<dbReference type="GO" id="GO:0006606">
    <property type="term" value="P:protein import into nucleus"/>
    <property type="evidence" value="ECO:0007669"/>
    <property type="project" value="TreeGrafter"/>
</dbReference>
<dbReference type="InterPro" id="IPR041525">
    <property type="entry name" value="N/Namide_PRibTrfase"/>
</dbReference>
<keyword evidence="9" id="KW-0539">Nucleus</keyword>
<gene>
    <name evidence="18" type="ORF">BZG36_03186</name>
</gene>
<evidence type="ECO:0000256" key="12">
    <source>
        <dbReference type="SAM" id="MobiDB-lite"/>
    </source>
</evidence>
<dbReference type="InterPro" id="IPR040727">
    <property type="entry name" value="NAPRTase_N"/>
</dbReference>
<keyword evidence="6" id="KW-0653">Protein transport</keyword>
<evidence type="ECO:0000256" key="11">
    <source>
        <dbReference type="RuleBase" id="RU003838"/>
    </source>
</evidence>
<dbReference type="SUPFAM" id="SSF48371">
    <property type="entry name" value="ARM repeat"/>
    <property type="match status" value="1"/>
</dbReference>
<evidence type="ECO:0000256" key="9">
    <source>
        <dbReference type="ARBA" id="ARBA00023242"/>
    </source>
</evidence>
<feature type="transmembrane region" description="Helical" evidence="13">
    <location>
        <begin position="1915"/>
        <end position="1934"/>
    </location>
</feature>
<keyword evidence="13" id="KW-1133">Transmembrane helix</keyword>
<dbReference type="GO" id="GO:0009435">
    <property type="term" value="P:NAD+ biosynthetic process"/>
    <property type="evidence" value="ECO:0007669"/>
    <property type="project" value="UniProtKB-UniRule"/>
</dbReference>
<feature type="domain" description="Nicotinate phosphoribosyltransferase N-terminal" evidence="16">
    <location>
        <begin position="2188"/>
        <end position="2249"/>
    </location>
</feature>
<evidence type="ECO:0000256" key="2">
    <source>
        <dbReference type="ARBA" id="ARBA00010897"/>
    </source>
</evidence>
<keyword evidence="13" id="KW-0472">Membrane</keyword>
<comment type="similarity">
    <text evidence="2 11">Belongs to the NAPRTase family.</text>
</comment>
<evidence type="ECO:0000256" key="5">
    <source>
        <dbReference type="ARBA" id="ARBA00022816"/>
    </source>
</evidence>
<feature type="transmembrane region" description="Helical" evidence="13">
    <location>
        <begin position="1968"/>
        <end position="1988"/>
    </location>
</feature>
<evidence type="ECO:0000313" key="18">
    <source>
        <dbReference type="EMBL" id="OZJ03431.1"/>
    </source>
</evidence>
<dbReference type="Pfam" id="PF17767">
    <property type="entry name" value="NAPRTase_N"/>
    <property type="match status" value="1"/>
</dbReference>
<evidence type="ECO:0000259" key="15">
    <source>
        <dbReference type="Pfam" id="PF10487"/>
    </source>
</evidence>
<dbReference type="Gene3D" id="3.20.140.10">
    <property type="entry name" value="nicotinate phosphoribosyltransferase"/>
    <property type="match status" value="2"/>
</dbReference>
<evidence type="ECO:0000256" key="6">
    <source>
        <dbReference type="ARBA" id="ARBA00022927"/>
    </source>
</evidence>
<evidence type="ECO:0000256" key="10">
    <source>
        <dbReference type="ARBA" id="ARBA00038387"/>
    </source>
</evidence>
<dbReference type="InterPro" id="IPR048883">
    <property type="entry name" value="Nup188_N-subdom_III"/>
</dbReference>
<evidence type="ECO:0000256" key="13">
    <source>
        <dbReference type="SAM" id="Phobius"/>
    </source>
</evidence>
<keyword evidence="4 11" id="KW-0662">Pyridine nucleotide biosynthesis</keyword>
<comment type="PTM">
    <text evidence="11">Transiently phosphorylated on a His residue during the reaction cycle. Phosphorylation strongly increases the affinity for substrates and increases the rate of nicotinate D-ribonucleotide production. Dephosphorylation regenerates the low-affinity form of the enzyme, leading to product release.</text>
</comment>
<dbReference type="EC" id="6.3.4.21" evidence="11"/>
<dbReference type="InterPro" id="IPR016024">
    <property type="entry name" value="ARM-type_fold"/>
</dbReference>
<dbReference type="GO" id="GO:0051028">
    <property type="term" value="P:mRNA transport"/>
    <property type="evidence" value="ECO:0007669"/>
    <property type="project" value="UniProtKB-KW"/>
</dbReference>
<dbReference type="OrthoDB" id="193380at2759"/>
<evidence type="ECO:0000256" key="8">
    <source>
        <dbReference type="ARBA" id="ARBA00023132"/>
    </source>
</evidence>
<dbReference type="GO" id="GO:0044611">
    <property type="term" value="C:nuclear pore inner ring"/>
    <property type="evidence" value="ECO:0007669"/>
    <property type="project" value="TreeGrafter"/>
</dbReference>
<proteinExistence type="inferred from homology"/>
<feature type="transmembrane region" description="Helical" evidence="13">
    <location>
        <begin position="1884"/>
        <end position="1903"/>
    </location>
</feature>
<dbReference type="PANTHER" id="PTHR31431">
    <property type="entry name" value="NUCLEOPORIN NUP188 HOMOLOG"/>
    <property type="match status" value="1"/>
</dbReference>
<feature type="domain" description="Nucleoporin Nup188 N-terminal" evidence="15">
    <location>
        <begin position="35"/>
        <end position="453"/>
    </location>
</feature>
<protein>
    <recommendedName>
        <fullName evidence="11">Nicotinate phosphoribosyltransferase</fullName>
        <ecNumber evidence="11">6.3.4.21</ecNumber>
    </recommendedName>
</protein>
<dbReference type="Pfam" id="PF10487">
    <property type="entry name" value="Nup188_N"/>
    <property type="match status" value="1"/>
</dbReference>
<feature type="transmembrane region" description="Helical" evidence="13">
    <location>
        <begin position="2000"/>
        <end position="2023"/>
    </location>
</feature>
<keyword evidence="13" id="KW-0812">Transmembrane</keyword>
<feature type="compositionally biased region" description="Basic and acidic residues" evidence="12">
    <location>
        <begin position="2088"/>
        <end position="2108"/>
    </location>
</feature>
<evidence type="ECO:0000259" key="14">
    <source>
        <dbReference type="Pfam" id="PF04095"/>
    </source>
</evidence>
<dbReference type="GO" id="GO:0017056">
    <property type="term" value="F:structural constituent of nuclear pore"/>
    <property type="evidence" value="ECO:0007669"/>
    <property type="project" value="InterPro"/>
</dbReference>
<dbReference type="SUPFAM" id="SSF51690">
    <property type="entry name" value="Nicotinate/Quinolinate PRTase C-terminal domain-like"/>
    <property type="match status" value="1"/>
</dbReference>
<name>A0A261XYM6_9FUNG</name>
<evidence type="ECO:0000259" key="17">
    <source>
        <dbReference type="Pfam" id="PF21093"/>
    </source>
</evidence>
<dbReference type="Pfam" id="PF04095">
    <property type="entry name" value="NAPRTase"/>
    <property type="match status" value="1"/>
</dbReference>
<dbReference type="EMBL" id="MVBO01000085">
    <property type="protein sequence ID" value="OZJ03431.1"/>
    <property type="molecule type" value="Genomic_DNA"/>
</dbReference>
<evidence type="ECO:0000256" key="7">
    <source>
        <dbReference type="ARBA" id="ARBA00023010"/>
    </source>
</evidence>
<accession>A0A261XYM6</accession>
<comment type="caution">
    <text evidence="18">The sequence shown here is derived from an EMBL/GenBank/DDBJ whole genome shotgun (WGS) entry which is preliminary data.</text>
</comment>
<evidence type="ECO:0000256" key="4">
    <source>
        <dbReference type="ARBA" id="ARBA00022642"/>
    </source>
</evidence>
<dbReference type="Gene3D" id="1.25.10.70">
    <property type="match status" value="1"/>
</dbReference>
<feature type="region of interest" description="Disordered" evidence="12">
    <location>
        <begin position="2073"/>
        <end position="2130"/>
    </location>
</feature>
<reference evidence="18 19" key="1">
    <citation type="journal article" date="2017" name="Mycologia">
        <title>Bifiguratus adelaidae, gen. et sp. nov., a new member of Mucoromycotina in endophytic and soil-dwelling habitats.</title>
        <authorList>
            <person name="Torres-Cruz T.J."/>
            <person name="Billingsley Tobias T.L."/>
            <person name="Almatruk M."/>
            <person name="Hesse C."/>
            <person name="Kuske C.R."/>
            <person name="Desiro A."/>
            <person name="Benucci G.M."/>
            <person name="Bonito G."/>
            <person name="Stajich J.E."/>
            <person name="Dunlap C."/>
            <person name="Arnold A.E."/>
            <person name="Porras-Alfaro A."/>
        </authorList>
    </citation>
    <scope>NUCLEOTIDE SEQUENCE [LARGE SCALE GENOMIC DNA]</scope>
    <source>
        <strain evidence="18 19">AZ0501</strain>
    </source>
</reference>
<dbReference type="NCBIfam" id="TIGR01514">
    <property type="entry name" value="NAPRTase"/>
    <property type="match status" value="1"/>
</dbReference>
<dbReference type="GO" id="GO:0006405">
    <property type="term" value="P:RNA export from nucleus"/>
    <property type="evidence" value="ECO:0007669"/>
    <property type="project" value="TreeGrafter"/>
</dbReference>
<comment type="pathway">
    <text evidence="11">Cofactor biosynthesis; NAD(+) biosynthesis; nicotinate D-ribonucleotide from nicotinate: step 1/1.</text>
</comment>
<evidence type="ECO:0000256" key="3">
    <source>
        <dbReference type="ARBA" id="ARBA00022448"/>
    </source>
</evidence>